<dbReference type="AlphaFoldDB" id="A0A4Z1AII8"/>
<keyword evidence="2" id="KW-1185">Reference proteome</keyword>
<organism evidence="1 2">
    <name type="scientific">Leptospira dzoumogneensis</name>
    <dbReference type="NCBI Taxonomy" id="2484904"/>
    <lineage>
        <taxon>Bacteria</taxon>
        <taxon>Pseudomonadati</taxon>
        <taxon>Spirochaetota</taxon>
        <taxon>Spirochaetia</taxon>
        <taxon>Leptospirales</taxon>
        <taxon>Leptospiraceae</taxon>
        <taxon>Leptospira</taxon>
    </lineage>
</organism>
<dbReference type="OrthoDB" id="9889008at2"/>
<evidence type="ECO:0000313" key="1">
    <source>
        <dbReference type="EMBL" id="TGN04226.1"/>
    </source>
</evidence>
<reference evidence="1" key="1">
    <citation type="journal article" date="2019" name="PLoS Negl. Trop. Dis.">
        <title>Revisiting the worldwide diversity of Leptospira species in the environment.</title>
        <authorList>
            <person name="Vincent A.T."/>
            <person name="Schiettekatte O."/>
            <person name="Bourhy P."/>
            <person name="Veyrier F.J."/>
            <person name="Picardeau M."/>
        </authorList>
    </citation>
    <scope>NUCLEOTIDE SEQUENCE [LARGE SCALE GENOMIC DNA]</scope>
    <source>
        <strain evidence="1">201601113</strain>
    </source>
</reference>
<name>A0A4Z1AII8_9LEPT</name>
<proteinExistence type="predicted"/>
<dbReference type="Proteomes" id="UP000297241">
    <property type="component" value="Unassembled WGS sequence"/>
</dbReference>
<dbReference type="RefSeq" id="WP_135755251.1">
    <property type="nucleotide sequence ID" value="NZ_RQHS01000001.1"/>
</dbReference>
<evidence type="ECO:0000313" key="2">
    <source>
        <dbReference type="Proteomes" id="UP000297241"/>
    </source>
</evidence>
<protein>
    <submittedName>
        <fullName evidence="1">Uncharacterized protein</fullName>
    </submittedName>
</protein>
<accession>A0A4Z1AII8</accession>
<sequence>MTRSILSLFILLNFQFCILDNLFEDDDPGRKTVERTDNLYVLSEYLKNESVCQEPDSVRGVNRMCFRAGGSNMIYNLNTSSYISGTVQANTPLRCRCPEDGSDTVYSWYLYIPANASPEKELELVPNSYSSGIPETLDNYSAGEQFACMPTNCPSTRYYQVIEAVP</sequence>
<gene>
    <name evidence="1" type="ORF">EHR06_00660</name>
</gene>
<comment type="caution">
    <text evidence="1">The sequence shown here is derived from an EMBL/GenBank/DDBJ whole genome shotgun (WGS) entry which is preliminary data.</text>
</comment>
<dbReference type="EMBL" id="RQHS01000001">
    <property type="protein sequence ID" value="TGN04226.1"/>
    <property type="molecule type" value="Genomic_DNA"/>
</dbReference>